<reference evidence="13" key="1">
    <citation type="journal article" date="2017" name="MBio">
        <title>Type VI secretion-mediated competition in the bee gut microbiome.</title>
        <authorList>
            <person name="Steele M.I."/>
            <person name="Kwong W.K."/>
            <person name="Powell J.E."/>
            <person name="Whiteley M."/>
            <person name="Moran N.A."/>
        </authorList>
    </citation>
    <scope>NUCLEOTIDE SEQUENCE [LARGE SCALE GENOMIC DNA]</scope>
    <source>
        <strain evidence="13">WkB273</strain>
    </source>
</reference>
<organism evidence="13 14">
    <name type="scientific">Snodgrassella alvi</name>
    <dbReference type="NCBI Taxonomy" id="1196083"/>
    <lineage>
        <taxon>Bacteria</taxon>
        <taxon>Pseudomonadati</taxon>
        <taxon>Pseudomonadota</taxon>
        <taxon>Betaproteobacteria</taxon>
        <taxon>Neisseriales</taxon>
        <taxon>Neisseriaceae</taxon>
        <taxon>Snodgrassella</taxon>
    </lineage>
</organism>
<dbReference type="InterPro" id="IPR033129">
    <property type="entry name" value="PEPCASE_His_AS"/>
</dbReference>
<dbReference type="GO" id="GO:0015977">
    <property type="term" value="P:carbon fixation"/>
    <property type="evidence" value="ECO:0007669"/>
    <property type="project" value="UniProtKB-UniRule"/>
</dbReference>
<dbReference type="PROSITE" id="PS00781">
    <property type="entry name" value="PEPCASE_1"/>
    <property type="match status" value="1"/>
</dbReference>
<dbReference type="AlphaFoldDB" id="A0A2N9XA08"/>
<dbReference type="PRINTS" id="PR00150">
    <property type="entry name" value="PEPCARBXLASE"/>
</dbReference>
<dbReference type="EC" id="4.1.1.31" evidence="4 10"/>
<dbReference type="InterPro" id="IPR018129">
    <property type="entry name" value="PEP_COase_Lys_AS"/>
</dbReference>
<evidence type="ECO:0000256" key="2">
    <source>
        <dbReference type="ARBA" id="ARBA00003670"/>
    </source>
</evidence>
<dbReference type="Proteomes" id="UP000230202">
    <property type="component" value="Unassembled WGS sequence"/>
</dbReference>
<dbReference type="Gene3D" id="1.20.1440.90">
    <property type="entry name" value="Phosphoenolpyruvate/pyruvate domain"/>
    <property type="match status" value="1"/>
</dbReference>
<dbReference type="InterPro" id="IPR021135">
    <property type="entry name" value="PEP_COase"/>
</dbReference>
<evidence type="ECO:0000313" key="13">
    <source>
        <dbReference type="EMBL" id="PIT42329.1"/>
    </source>
</evidence>
<dbReference type="PANTHER" id="PTHR30523:SF6">
    <property type="entry name" value="PHOSPHOENOLPYRUVATE CARBOXYLASE"/>
    <property type="match status" value="1"/>
</dbReference>
<comment type="caution">
    <text evidence="13">The sequence shown here is derived from an EMBL/GenBank/DDBJ whole genome shotgun (WGS) entry which is preliminary data.</text>
</comment>
<evidence type="ECO:0000256" key="9">
    <source>
        <dbReference type="ARBA" id="ARBA00048995"/>
    </source>
</evidence>
<evidence type="ECO:0000256" key="5">
    <source>
        <dbReference type="ARBA" id="ARBA00022419"/>
    </source>
</evidence>
<dbReference type="GO" id="GO:0006107">
    <property type="term" value="P:oxaloacetate metabolic process"/>
    <property type="evidence" value="ECO:0007669"/>
    <property type="project" value="UniProtKB-UniRule"/>
</dbReference>
<evidence type="ECO:0000256" key="11">
    <source>
        <dbReference type="PROSITE-ProRule" id="PRU10111"/>
    </source>
</evidence>
<dbReference type="RefSeq" id="WP_100151397.1">
    <property type="nucleotide sequence ID" value="NZ_MEIL01000001.1"/>
</dbReference>
<dbReference type="NCBIfam" id="NF000584">
    <property type="entry name" value="PRK00009.1"/>
    <property type="match status" value="1"/>
</dbReference>
<dbReference type="PANTHER" id="PTHR30523">
    <property type="entry name" value="PHOSPHOENOLPYRUVATE CARBOXYLASE"/>
    <property type="match status" value="1"/>
</dbReference>
<keyword evidence="14" id="KW-1185">Reference proteome</keyword>
<comment type="similarity">
    <text evidence="3 10">Belongs to the PEPCase type 1 family.</text>
</comment>
<comment type="cofactor">
    <cofactor evidence="1 10">
        <name>Mg(2+)</name>
        <dbReference type="ChEBI" id="CHEBI:18420"/>
    </cofactor>
</comment>
<evidence type="ECO:0000256" key="1">
    <source>
        <dbReference type="ARBA" id="ARBA00001946"/>
    </source>
</evidence>
<name>A0A2N9XA08_9NEIS</name>
<comment type="catalytic activity">
    <reaction evidence="9 10">
        <text>oxaloacetate + phosphate = phosphoenolpyruvate + hydrogencarbonate</text>
        <dbReference type="Rhea" id="RHEA:28370"/>
        <dbReference type="ChEBI" id="CHEBI:16452"/>
        <dbReference type="ChEBI" id="CHEBI:17544"/>
        <dbReference type="ChEBI" id="CHEBI:43474"/>
        <dbReference type="ChEBI" id="CHEBI:58702"/>
        <dbReference type="EC" id="4.1.1.31"/>
    </reaction>
</comment>
<evidence type="ECO:0000256" key="3">
    <source>
        <dbReference type="ARBA" id="ARBA00008346"/>
    </source>
</evidence>
<accession>A0A2N9XA08</accession>
<protein>
    <recommendedName>
        <fullName evidence="5 10">Phosphoenolpyruvate carboxylase</fullName>
        <shortName evidence="10">PEPC</shortName>
        <shortName evidence="10">PEPCase</shortName>
        <ecNumber evidence="4 10">4.1.1.31</ecNumber>
    </recommendedName>
</protein>
<evidence type="ECO:0000256" key="12">
    <source>
        <dbReference type="PROSITE-ProRule" id="PRU10112"/>
    </source>
</evidence>
<keyword evidence="13" id="KW-0670">Pyruvate</keyword>
<evidence type="ECO:0000256" key="10">
    <source>
        <dbReference type="HAMAP-Rule" id="MF_00595"/>
    </source>
</evidence>
<evidence type="ECO:0000256" key="7">
    <source>
        <dbReference type="ARBA" id="ARBA00023239"/>
    </source>
</evidence>
<dbReference type="GO" id="GO:0000287">
    <property type="term" value="F:magnesium ion binding"/>
    <property type="evidence" value="ECO:0007669"/>
    <property type="project" value="UniProtKB-UniRule"/>
</dbReference>
<dbReference type="GO" id="GO:0006099">
    <property type="term" value="P:tricarboxylic acid cycle"/>
    <property type="evidence" value="ECO:0007669"/>
    <property type="project" value="InterPro"/>
</dbReference>
<dbReference type="GO" id="GO:0008964">
    <property type="term" value="F:phosphoenolpyruvate carboxylase activity"/>
    <property type="evidence" value="ECO:0007669"/>
    <property type="project" value="UniProtKB-UniRule"/>
</dbReference>
<dbReference type="InterPro" id="IPR015813">
    <property type="entry name" value="Pyrv/PenolPyrv_kinase-like_dom"/>
</dbReference>
<dbReference type="InterPro" id="IPR022805">
    <property type="entry name" value="PEP_COase_bac/pln-type"/>
</dbReference>
<keyword evidence="8 10" id="KW-0120">Carbon dioxide fixation</keyword>
<dbReference type="EMBL" id="MEIL01000001">
    <property type="protein sequence ID" value="PIT42329.1"/>
    <property type="molecule type" value="Genomic_DNA"/>
</dbReference>
<gene>
    <name evidence="10" type="primary">ppc</name>
    <name evidence="13" type="ORF">BHC54_00225</name>
</gene>
<dbReference type="Pfam" id="PF00311">
    <property type="entry name" value="PEPcase"/>
    <property type="match status" value="1"/>
</dbReference>
<evidence type="ECO:0000313" key="14">
    <source>
        <dbReference type="Proteomes" id="UP000230202"/>
    </source>
</evidence>
<feature type="active site" evidence="10 12">
    <location>
        <position position="567"/>
    </location>
</feature>
<evidence type="ECO:0000256" key="8">
    <source>
        <dbReference type="ARBA" id="ARBA00023300"/>
    </source>
</evidence>
<evidence type="ECO:0000256" key="6">
    <source>
        <dbReference type="ARBA" id="ARBA00022842"/>
    </source>
</evidence>
<dbReference type="PROSITE" id="PS00393">
    <property type="entry name" value="PEPCASE_2"/>
    <property type="match status" value="1"/>
</dbReference>
<dbReference type="HAMAP" id="MF_00595">
    <property type="entry name" value="PEPcase_type1"/>
    <property type="match status" value="1"/>
</dbReference>
<keyword evidence="6 10" id="KW-0460">Magnesium</keyword>
<dbReference type="GO" id="GO:0005829">
    <property type="term" value="C:cytosol"/>
    <property type="evidence" value="ECO:0007669"/>
    <property type="project" value="TreeGrafter"/>
</dbReference>
<proteinExistence type="inferred from homology"/>
<comment type="subunit">
    <text evidence="10">Homotetramer.</text>
</comment>
<sequence>MPASLLDEQKDAPLSADISFLIQALLNMLAHETTVAVQTVLSQLIDGKEPQITIQQAMPSLDLRQRQDLIRACSLFAQVLNIAEDVHHERRRQTYEQNSEHFGRTSFNHVIRQIQQQKISTTELETTLQQTSISAVLTAHPTEVQRQCILCFHRHIRSILNERNHPQHPHSKELQQQAEAIMLALWQTDETRHFQISVSDEIYNSINYFPLSFFKAVPTLYRKLLCQLTSIYPDVSLPNVITIGGWVGGDRDGNPYVNADTLQEAFSFQAKALFQHYRQCLDELHQLLPLSSRRVQVNSSVLHMAELSPDTATAHKEEPYRRAIAYIQTRLSATEQQLGLQPYNQHYRLPFYRQSEEFLQELNHLARSLQENGSALLSEGKLADLIRSVSLFGFHLMSVDLRQHAAKHTEVVTELFVHADLEDFKTLSEAAKQRVLIRELSTQRPLYSPYIQYSNNAMRELTIFQTAARIKNDYGETAINQCIISNAESVSDILVVALLLKETGLLSINNEKPSSRINIVPLFETIDALQKSVDIMNKLFSLPWYRAFLHSRNNLQEIMLGYSDSNKDGGYVTSQWSLYLAESQLVKLFAHHHIRLRLFHGRGGSVGRGGGPSFDAIMAQPAGSVAGQIRITEQGEVITAKYADPTNAERNLEALVAATLEATLLPPQNSEPDNQIMDTLSASAFRHYRKLITCPGFIEYFLQTSPIQEIASLNIGSRPASRKTLARIQDLRAIPWVFSWTQNRLMLPAWYGFGSAVTELINQDSANLQRLQQQAQHSLFFQTMLSNMDQVMAKADLTIARAYVNLASNQEAAHTIYSMLADEFERSKQALLSILQRQRYLSDNRTLARSLALRIPYLNALNWLQIHLLQQLRHQPDNSELLQLIHLTINGIAQGLRNTG</sequence>
<feature type="active site" evidence="10 11">
    <location>
        <position position="140"/>
    </location>
</feature>
<comment type="function">
    <text evidence="2 10">Forms oxaloacetate, a four-carbon dicarboxylic acid source for the tricarboxylic acid cycle.</text>
</comment>
<dbReference type="SUPFAM" id="SSF51621">
    <property type="entry name" value="Phosphoenolpyruvate/pyruvate domain"/>
    <property type="match status" value="1"/>
</dbReference>
<keyword evidence="7 10" id="KW-0456">Lyase</keyword>
<evidence type="ECO:0000256" key="4">
    <source>
        <dbReference type="ARBA" id="ARBA00012305"/>
    </source>
</evidence>